<comment type="pathway">
    <text evidence="2 7">One-carbon metabolism; tetrahydrofolate interconversion.</text>
</comment>
<dbReference type="EMBL" id="PJQM01007113">
    <property type="protein sequence ID" value="RCH78609.1"/>
    <property type="molecule type" value="Genomic_DNA"/>
</dbReference>
<evidence type="ECO:0000256" key="4">
    <source>
        <dbReference type="ARBA" id="ARBA00022630"/>
    </source>
</evidence>
<comment type="cofactor">
    <cofactor evidence="1">
        <name>FAD</name>
        <dbReference type="ChEBI" id="CHEBI:57692"/>
    </cofactor>
</comment>
<evidence type="ECO:0000256" key="1">
    <source>
        <dbReference type="ARBA" id="ARBA00001974"/>
    </source>
</evidence>
<comment type="caution">
    <text evidence="9">The sequence shown here is derived from an EMBL/GenBank/DDBJ whole genome shotgun (WGS) entry which is preliminary data.</text>
</comment>
<evidence type="ECO:0000256" key="2">
    <source>
        <dbReference type="ARBA" id="ARBA00004777"/>
    </source>
</evidence>
<dbReference type="OrthoDB" id="16284at2759"/>
<accession>A0A367ILR3</accession>
<dbReference type="InterPro" id="IPR053806">
    <property type="entry name" value="MTHFR_C"/>
</dbReference>
<evidence type="ECO:0000313" key="10">
    <source>
        <dbReference type="Proteomes" id="UP000253551"/>
    </source>
</evidence>
<dbReference type="GO" id="GO:0004489">
    <property type="term" value="F:methylenetetrahydrofolate reductase [NAD(P)H] activity"/>
    <property type="evidence" value="ECO:0007669"/>
    <property type="project" value="InterPro"/>
</dbReference>
<sequence>CVDWIHKCKEKGIHVPIVPGIMPIPTYQSFRRMIHLCNVKVPEKVMQDLDAIKGDDQKVKEYGVQLAVDMIKKLHTEAGICNFHISTLNLERSTRLILEELQLHKQQTNKIPPWAPVHDPARAELWDEFPNGRYGDSRSPAYGENTYGAGQILPTSDASSKWGQPNHENDITELFVKYIRGELDSLPWCEERLHTESEAIRQRLTDINQRGYWTVSSQPAVNGVPSEDKIYGWGPKGGYVYQKAFLEFFVSDQHIKELLARLYKDSSITFYATNLKNAVTWGVFPGKEIIQPTIIEKASFEAWKDEAFGLWKEWEEQYPPGSSSQKVLEEIRQSYWLVNVVHNDFQKSDLLFNVMLA</sequence>
<dbReference type="AlphaFoldDB" id="A0A367ILR3"/>
<dbReference type="Proteomes" id="UP000253551">
    <property type="component" value="Unassembled WGS sequence"/>
</dbReference>
<dbReference type="GO" id="GO:0009086">
    <property type="term" value="P:methionine biosynthetic process"/>
    <property type="evidence" value="ECO:0007669"/>
    <property type="project" value="TreeGrafter"/>
</dbReference>
<dbReference type="SUPFAM" id="SSF51730">
    <property type="entry name" value="FAD-linked oxidoreductase"/>
    <property type="match status" value="1"/>
</dbReference>
<dbReference type="GO" id="GO:0035999">
    <property type="term" value="P:tetrahydrofolate interconversion"/>
    <property type="evidence" value="ECO:0007669"/>
    <property type="project" value="UniProtKB-UniPathway"/>
</dbReference>
<dbReference type="InterPro" id="IPR029041">
    <property type="entry name" value="FAD-linked_oxidoreductase-like"/>
</dbReference>
<evidence type="ECO:0000256" key="7">
    <source>
        <dbReference type="RuleBase" id="RU004254"/>
    </source>
</evidence>
<dbReference type="UniPathway" id="UPA00193"/>
<feature type="domain" description="MTHFR SAM-binding regulatory" evidence="8">
    <location>
        <begin position="122"/>
        <end position="355"/>
    </location>
</feature>
<evidence type="ECO:0000256" key="5">
    <source>
        <dbReference type="ARBA" id="ARBA00022827"/>
    </source>
</evidence>
<keyword evidence="4" id="KW-0285">Flavoprotein</keyword>
<keyword evidence="5" id="KW-0274">FAD</keyword>
<dbReference type="GO" id="GO:0071949">
    <property type="term" value="F:FAD binding"/>
    <property type="evidence" value="ECO:0007669"/>
    <property type="project" value="TreeGrafter"/>
</dbReference>
<evidence type="ECO:0000259" key="8">
    <source>
        <dbReference type="Pfam" id="PF21895"/>
    </source>
</evidence>
<dbReference type="Gene3D" id="3.20.20.220">
    <property type="match status" value="1"/>
</dbReference>
<dbReference type="STRING" id="4846.A0A367ILR3"/>
<dbReference type="Pfam" id="PF02219">
    <property type="entry name" value="MTHFR"/>
    <property type="match status" value="1"/>
</dbReference>
<dbReference type="PANTHER" id="PTHR45754:SF1">
    <property type="entry name" value="METHYLENETETRAHYDROFOLATE REDUCTASE 1"/>
    <property type="match status" value="1"/>
</dbReference>
<proteinExistence type="inferred from homology"/>
<dbReference type="InterPro" id="IPR003171">
    <property type="entry name" value="Mehydrof_redctse-like"/>
</dbReference>
<comment type="similarity">
    <text evidence="3">Belongs to the methylenetetrahydrofolate reductase family.</text>
</comment>
<feature type="non-terminal residue" evidence="9">
    <location>
        <position position="1"/>
    </location>
</feature>
<keyword evidence="10" id="KW-1185">Reference proteome</keyword>
<evidence type="ECO:0000256" key="6">
    <source>
        <dbReference type="ARBA" id="ARBA00023002"/>
    </source>
</evidence>
<evidence type="ECO:0000313" key="9">
    <source>
        <dbReference type="EMBL" id="RCH78609.1"/>
    </source>
</evidence>
<protein>
    <recommendedName>
        <fullName evidence="8">MTHFR SAM-binding regulatory domain-containing protein</fullName>
    </recommendedName>
</protein>
<organism evidence="9 10">
    <name type="scientific">Rhizopus stolonifer</name>
    <name type="common">Rhizopus nigricans</name>
    <dbReference type="NCBI Taxonomy" id="4846"/>
    <lineage>
        <taxon>Eukaryota</taxon>
        <taxon>Fungi</taxon>
        <taxon>Fungi incertae sedis</taxon>
        <taxon>Mucoromycota</taxon>
        <taxon>Mucoromycotina</taxon>
        <taxon>Mucoromycetes</taxon>
        <taxon>Mucorales</taxon>
        <taxon>Mucorineae</taxon>
        <taxon>Rhizopodaceae</taxon>
        <taxon>Rhizopus</taxon>
    </lineage>
</organism>
<keyword evidence="6" id="KW-0560">Oxidoreductase</keyword>
<dbReference type="GO" id="GO:0005829">
    <property type="term" value="C:cytosol"/>
    <property type="evidence" value="ECO:0007669"/>
    <property type="project" value="TreeGrafter"/>
</dbReference>
<gene>
    <name evidence="9" type="ORF">CU098_001148</name>
</gene>
<dbReference type="Pfam" id="PF21895">
    <property type="entry name" value="MTHFR_C"/>
    <property type="match status" value="1"/>
</dbReference>
<reference evidence="9 10" key="1">
    <citation type="journal article" date="2018" name="G3 (Bethesda)">
        <title>Phylogenetic and Phylogenomic Definition of Rhizopus Species.</title>
        <authorList>
            <person name="Gryganskyi A.P."/>
            <person name="Golan J."/>
            <person name="Dolatabadi S."/>
            <person name="Mondo S."/>
            <person name="Robb S."/>
            <person name="Idnurm A."/>
            <person name="Muszewska A."/>
            <person name="Steczkiewicz K."/>
            <person name="Masonjones S."/>
            <person name="Liao H.L."/>
            <person name="Gajdeczka M.T."/>
            <person name="Anike F."/>
            <person name="Vuek A."/>
            <person name="Anishchenko I.M."/>
            <person name="Voigt K."/>
            <person name="de Hoog G.S."/>
            <person name="Smith M.E."/>
            <person name="Heitman J."/>
            <person name="Vilgalys R."/>
            <person name="Stajich J.E."/>
        </authorList>
    </citation>
    <scope>NUCLEOTIDE SEQUENCE [LARGE SCALE GENOMIC DNA]</scope>
    <source>
        <strain evidence="9 10">LSU 92-RS-03</strain>
    </source>
</reference>
<evidence type="ECO:0000256" key="3">
    <source>
        <dbReference type="ARBA" id="ARBA00006743"/>
    </source>
</evidence>
<dbReference type="PANTHER" id="PTHR45754">
    <property type="entry name" value="METHYLENETETRAHYDROFOLATE REDUCTASE"/>
    <property type="match status" value="1"/>
</dbReference>
<name>A0A367ILR3_RHIST</name>